<keyword evidence="4 5" id="KW-0472">Membrane</keyword>
<evidence type="ECO:0000259" key="6">
    <source>
        <dbReference type="Pfam" id="PF02931"/>
    </source>
</evidence>
<evidence type="ECO:0000256" key="2">
    <source>
        <dbReference type="ARBA" id="ARBA00022692"/>
    </source>
</evidence>
<dbReference type="GeneID" id="111244881"/>
<name>A0A7M7J832_VARDE</name>
<feature type="transmembrane region" description="Helical" evidence="5">
    <location>
        <begin position="46"/>
        <end position="66"/>
    </location>
</feature>
<dbReference type="InterPro" id="IPR036719">
    <property type="entry name" value="Neuro-gated_channel_TM_sf"/>
</dbReference>
<evidence type="ECO:0000313" key="7">
    <source>
        <dbReference type="EnsemblMetazoa" id="XP_022648143"/>
    </source>
</evidence>
<dbReference type="InterPro" id="IPR006201">
    <property type="entry name" value="Neur_channel"/>
</dbReference>
<comment type="subcellular location">
    <subcellularLocation>
        <location evidence="1">Membrane</location>
        <topology evidence="1">Multi-pass membrane protein</topology>
    </subcellularLocation>
</comment>
<dbReference type="GO" id="GO:0004888">
    <property type="term" value="F:transmembrane signaling receptor activity"/>
    <property type="evidence" value="ECO:0007669"/>
    <property type="project" value="InterPro"/>
</dbReference>
<dbReference type="CDD" id="cd18989">
    <property type="entry name" value="LGIC_ECD_cation"/>
    <property type="match status" value="1"/>
</dbReference>
<dbReference type="Proteomes" id="UP000594260">
    <property type="component" value="Unplaced"/>
</dbReference>
<dbReference type="InterPro" id="IPR038050">
    <property type="entry name" value="Neuro_actylchol_rec"/>
</dbReference>
<dbReference type="InterPro" id="IPR006202">
    <property type="entry name" value="Neur_chan_lig-bd"/>
</dbReference>
<keyword evidence="2 5" id="KW-0812">Transmembrane</keyword>
<feature type="domain" description="Neurotransmitter-gated ion-channel ligand-binding" evidence="6">
    <location>
        <begin position="70"/>
        <end position="289"/>
    </location>
</feature>
<dbReference type="Gene3D" id="1.20.58.390">
    <property type="entry name" value="Neurotransmitter-gated ion-channel transmembrane domain"/>
    <property type="match status" value="1"/>
</dbReference>
<dbReference type="SUPFAM" id="SSF90112">
    <property type="entry name" value="Neurotransmitter-gated ion-channel transmembrane pore"/>
    <property type="match status" value="1"/>
</dbReference>
<accession>A0A7M7J832</accession>
<keyword evidence="3 5" id="KW-1133">Transmembrane helix</keyword>
<evidence type="ECO:0000313" key="8">
    <source>
        <dbReference type="Proteomes" id="UP000594260"/>
    </source>
</evidence>
<dbReference type="EnsemblMetazoa" id="XM_022792408">
    <property type="protein sequence ID" value="XP_022648143"/>
    <property type="gene ID" value="LOC111244881"/>
</dbReference>
<dbReference type="GO" id="GO:0005230">
    <property type="term" value="F:extracellular ligand-gated monoatomic ion channel activity"/>
    <property type="evidence" value="ECO:0007669"/>
    <property type="project" value="InterPro"/>
</dbReference>
<feature type="transmembrane region" description="Helical" evidence="5">
    <location>
        <begin position="433"/>
        <end position="451"/>
    </location>
</feature>
<protein>
    <recommendedName>
        <fullName evidence="6">Neurotransmitter-gated ion-channel ligand-binding domain-containing protein</fullName>
    </recommendedName>
</protein>
<evidence type="ECO:0000256" key="4">
    <source>
        <dbReference type="ARBA" id="ARBA00023136"/>
    </source>
</evidence>
<dbReference type="Gene3D" id="2.70.170.10">
    <property type="entry name" value="Neurotransmitter-gated ion-channel ligand-binding domain"/>
    <property type="match status" value="1"/>
</dbReference>
<dbReference type="FunFam" id="2.70.170.10:FF:000028">
    <property type="entry name" value="AcetylCholine Receptor"/>
    <property type="match status" value="1"/>
</dbReference>
<keyword evidence="8" id="KW-1185">Reference proteome</keyword>
<dbReference type="RefSeq" id="XP_022648143.1">
    <property type="nucleotide sequence ID" value="XM_022792408.1"/>
</dbReference>
<evidence type="ECO:0000256" key="3">
    <source>
        <dbReference type="ARBA" id="ARBA00022989"/>
    </source>
</evidence>
<proteinExistence type="predicted"/>
<feature type="transmembrane region" description="Helical" evidence="5">
    <location>
        <begin position="12"/>
        <end position="34"/>
    </location>
</feature>
<dbReference type="InterPro" id="IPR036734">
    <property type="entry name" value="Neur_chan_lig-bd_sf"/>
</dbReference>
<feature type="transmembrane region" description="Helical" evidence="5">
    <location>
        <begin position="323"/>
        <end position="340"/>
    </location>
</feature>
<dbReference type="GO" id="GO:0016020">
    <property type="term" value="C:membrane"/>
    <property type="evidence" value="ECO:0007669"/>
    <property type="project" value="UniProtKB-SubCell"/>
</dbReference>
<reference evidence="7" key="1">
    <citation type="submission" date="2021-01" db="UniProtKB">
        <authorList>
            <consortium name="EnsemblMetazoa"/>
        </authorList>
    </citation>
    <scope>IDENTIFICATION</scope>
</reference>
<dbReference type="SUPFAM" id="SSF63712">
    <property type="entry name" value="Nicotinic receptor ligand binding domain-like"/>
    <property type="match status" value="1"/>
</dbReference>
<feature type="transmembrane region" description="Helical" evidence="5">
    <location>
        <begin position="295"/>
        <end position="317"/>
    </location>
</feature>
<evidence type="ECO:0000256" key="5">
    <source>
        <dbReference type="SAM" id="Phobius"/>
    </source>
</evidence>
<dbReference type="AlphaFoldDB" id="A0A7M7J832"/>
<sequence>MTRYDARASVRLMAFVCEGGFSSGTGVGMLLLYAGTISRATYTSAFPVRLTVAFVMLVGLVPSRLADEQEYRLTRYLMSNYDLAVRPSENASLPLQVKIHVLLQKIQQLEYETNTVKASWKVIQRWNDAHLRWNASDFGGIAVLRIPSKQIWKPDVVLLNGNTAEVRESHAVVHSSGEVVLLEERNLHSWCHFDKLHLFPFEVHLCRLAFASWAYDASQITMDAHSFGVDGELFVPSLEFVHEVSSYPSSTSLSSSTSSSSSFSSASIISGIDSMARSTVQLQLRLYRRSPFGQLLCLLLPVVLANLMAVVAFFVPAASGQKLTISTQSLLILCAVLVYMHRAMPTMAERVPLLVGVGGPRGGMSDVGSRVGECGAVSDLVGQTMSLVWQAQAPPMSRLNDTMARFDERLREDERRRDIREEWRTLSLLCDRVFLAVFFLISALTAAFVLICSS</sequence>
<dbReference type="PANTHER" id="PTHR18945">
    <property type="entry name" value="NEUROTRANSMITTER GATED ION CHANNEL"/>
    <property type="match status" value="1"/>
</dbReference>
<dbReference type="Pfam" id="PF02931">
    <property type="entry name" value="Neur_chan_LBD"/>
    <property type="match status" value="1"/>
</dbReference>
<evidence type="ECO:0000256" key="1">
    <source>
        <dbReference type="ARBA" id="ARBA00004141"/>
    </source>
</evidence>
<organism evidence="7 8">
    <name type="scientific">Varroa destructor</name>
    <name type="common">Honeybee mite</name>
    <dbReference type="NCBI Taxonomy" id="109461"/>
    <lineage>
        <taxon>Eukaryota</taxon>
        <taxon>Metazoa</taxon>
        <taxon>Ecdysozoa</taxon>
        <taxon>Arthropoda</taxon>
        <taxon>Chelicerata</taxon>
        <taxon>Arachnida</taxon>
        <taxon>Acari</taxon>
        <taxon>Parasitiformes</taxon>
        <taxon>Mesostigmata</taxon>
        <taxon>Gamasina</taxon>
        <taxon>Dermanyssoidea</taxon>
        <taxon>Varroidae</taxon>
        <taxon>Varroa</taxon>
    </lineage>
</organism>